<reference evidence="2" key="1">
    <citation type="submission" date="2022-08" db="UniProtKB">
        <authorList>
            <consortium name="EnsemblMetazoa"/>
        </authorList>
    </citation>
    <scope>IDENTIFICATION</scope>
    <source>
        <strain evidence="2">05x7-T-G4-1.051#20</strain>
    </source>
</reference>
<dbReference type="AlphaFoldDB" id="A0A8W8NLA1"/>
<proteinExistence type="predicted"/>
<dbReference type="InterPro" id="IPR036036">
    <property type="entry name" value="SOCS_box-like_dom_sf"/>
</dbReference>
<dbReference type="EnsemblMetazoa" id="G5755.2">
    <property type="protein sequence ID" value="G5755.2:cds"/>
    <property type="gene ID" value="G5755"/>
</dbReference>
<dbReference type="EnsemblMetazoa" id="G5755.1">
    <property type="protein sequence ID" value="G5755.1:cds"/>
    <property type="gene ID" value="G5755"/>
</dbReference>
<dbReference type="GO" id="GO:0035556">
    <property type="term" value="P:intracellular signal transduction"/>
    <property type="evidence" value="ECO:0007669"/>
    <property type="project" value="InterPro"/>
</dbReference>
<dbReference type="Proteomes" id="UP000005408">
    <property type="component" value="Unassembled WGS sequence"/>
</dbReference>
<dbReference type="SUPFAM" id="SSF158235">
    <property type="entry name" value="SOCS box-like"/>
    <property type="match status" value="1"/>
</dbReference>
<keyword evidence="3" id="KW-1185">Reference proteome</keyword>
<evidence type="ECO:0000313" key="2">
    <source>
        <dbReference type="EnsemblMetazoa" id="G5755.1:cds"/>
    </source>
</evidence>
<sequence length="414" mass="46878">MGVPLSKEYNEYKQISQRSSYSRDVIVPSFGACVPFLETVSYLSNENCCISYKLQSTCIGDRHFHASVQKRGLAAYLNLTDITHKKTITICDIQAQGEVILLPRKSLQYTDLQICNVIGLHYEWLVIQVFCQDGMKFLVCDISANSCVLQYTHKYVPQSKLKLYECHISPDRTVMVLKQNQLYQSLYNSNIEDGEDFILLNIHLSIGTCTEEPCELLRNFVSLAHGKVAVTFDPRQENDLIVYTSEMPDKLNRDIYRGHMGLYKPSRDSFLCITGLLSQDFPALPGKFLNLQFLRDGSALVMAVLGSAHPTRTISILCRNQFVTVYVLDPDCFQKTGSFSYISQSLFQHFAPVISPSGSLACCAGKMYNIEHVSSQQKSVKSLKRLCYNVIVDFVLPEDIQYLPLPKSLKAYLQ</sequence>
<protein>
    <recommendedName>
        <fullName evidence="1">SOCS box domain-containing protein</fullName>
    </recommendedName>
</protein>
<dbReference type="InterPro" id="IPR001496">
    <property type="entry name" value="SOCS_box"/>
</dbReference>
<accession>A0A8W8NLA1</accession>
<evidence type="ECO:0000313" key="3">
    <source>
        <dbReference type="Proteomes" id="UP000005408"/>
    </source>
</evidence>
<name>A0A8W8NLA1_MAGGI</name>
<organism evidence="2 3">
    <name type="scientific">Magallana gigas</name>
    <name type="common">Pacific oyster</name>
    <name type="synonym">Crassostrea gigas</name>
    <dbReference type="NCBI Taxonomy" id="29159"/>
    <lineage>
        <taxon>Eukaryota</taxon>
        <taxon>Metazoa</taxon>
        <taxon>Spiralia</taxon>
        <taxon>Lophotrochozoa</taxon>
        <taxon>Mollusca</taxon>
        <taxon>Bivalvia</taxon>
        <taxon>Autobranchia</taxon>
        <taxon>Pteriomorphia</taxon>
        <taxon>Ostreida</taxon>
        <taxon>Ostreoidea</taxon>
        <taxon>Ostreidae</taxon>
        <taxon>Magallana</taxon>
    </lineage>
</organism>
<feature type="domain" description="SOCS box" evidence="1">
    <location>
        <begin position="376"/>
        <end position="414"/>
    </location>
</feature>
<dbReference type="OrthoDB" id="6043785at2759"/>
<dbReference type="OMA" id="NCCISYK"/>
<evidence type="ECO:0000259" key="1">
    <source>
        <dbReference type="PROSITE" id="PS50225"/>
    </source>
</evidence>
<dbReference type="PROSITE" id="PS50225">
    <property type="entry name" value="SOCS"/>
    <property type="match status" value="1"/>
</dbReference>